<sequence>MQTSLGRRRQQSRNSSRSRSRTRDNRRRANNEPTVSFSKRCAQNMAAAAPTSPAAGAPSGAGAAAAAAGGTSEGLSLGVGNGIEMLKALYDFQAVYPKTISFDEGEYFILYQTSARQRNWWQVVSMKGNIGFVPSNYVMKIKVEHDFLISFLNSSIESLEKCTDQEINGIMSKDELLDRLREKKNTMERLYAESSERDGDSSLSYSQSYSDKASSHRHSHPHQQSQPQTQSQSQTHSHSHSHSQHRHHSPPPAAQRLDMSRKSMSSPAVGCSQPQGQPMAESPSMGSMQMPSSSCTIQTPQQQQPLPAPPLVASTAATTATSTKATTVAAAAATVAAVAAMSDVAQDNSITSEPSETTTTTTTTSEDVVTTYKETSQLSTSQHHKPPNGSGSTASASASASTSASGMKRSSSAGNGSMGSARNHHADGDGDADADADAFAAGDEPDSTQDKSDDASAVPSDDVGNAIADSADNSQALDSIDSPSASPSRHRHTNIDGGAEAAALRVGDRASYIRGQLKVESSDVYQIVDALRRNTNLSFDLSCEALRVVLTSLEQLYNGSINPYLEAVAVHVTGKVATPKELLGITHDSKRLQYLFGQLADCKNDTEQRTWMLYEDEEDIIQFLEELVEILNNADENISCYEMSCDQYQMFINLVQYYQMETRWSIKRLLLRTFTAACHLDHIIVDILLTSVLPLEIVEDMKTHFSNLERFKQLVKMLTIVFSLGQPMPVNHQDYLGVHFASFLLEIVEGNNPELLVDMVIALILSFNQQFSENTYNVIIEAMQSLPTAKVFTEKLLLLLNREDDPTRLLKHPNEHMNTVLRMFIDIFSHPDTAGMFYSNDIKVLIDIVVRQLSDLDAGSATRPCYLELCRRILRNTNYQEHEHRKHDLMKIFTRIFCEETECSASDQQLVREIANEFPQLFKA</sequence>
<feature type="domain" description="SH3" evidence="5">
    <location>
        <begin position="81"/>
        <end position="143"/>
    </location>
</feature>
<evidence type="ECO:0000256" key="4">
    <source>
        <dbReference type="SAM" id="MobiDB-lite"/>
    </source>
</evidence>
<accession>A0AAU9G0G5</accession>
<feature type="region of interest" description="Disordered" evidence="4">
    <location>
        <begin position="1"/>
        <end position="37"/>
    </location>
</feature>
<keyword evidence="7" id="KW-1185">Reference proteome</keyword>
<feature type="compositionally biased region" description="Basic and acidic residues" evidence="4">
    <location>
        <begin position="191"/>
        <end position="200"/>
    </location>
</feature>
<dbReference type="AlphaFoldDB" id="A0AAU9G0G5"/>
<dbReference type="GO" id="GO:0071933">
    <property type="term" value="F:Arp2/3 complex binding"/>
    <property type="evidence" value="ECO:0007669"/>
    <property type="project" value="TreeGrafter"/>
</dbReference>
<keyword evidence="1 2" id="KW-0728">SH3 domain</keyword>
<feature type="compositionally biased region" description="Low complexity" evidence="4">
    <location>
        <begin position="222"/>
        <end position="236"/>
    </location>
</feature>
<dbReference type="InterPro" id="IPR035514">
    <property type="entry name" value="SPIN90_SH3"/>
</dbReference>
<organism evidence="6 7">
    <name type="scientific">Drosophila madeirensis</name>
    <name type="common">Fruit fly</name>
    <dbReference type="NCBI Taxonomy" id="30013"/>
    <lineage>
        <taxon>Eukaryota</taxon>
        <taxon>Metazoa</taxon>
        <taxon>Ecdysozoa</taxon>
        <taxon>Arthropoda</taxon>
        <taxon>Hexapoda</taxon>
        <taxon>Insecta</taxon>
        <taxon>Pterygota</taxon>
        <taxon>Neoptera</taxon>
        <taxon>Endopterygota</taxon>
        <taxon>Diptera</taxon>
        <taxon>Brachycera</taxon>
        <taxon>Muscomorpha</taxon>
        <taxon>Ephydroidea</taxon>
        <taxon>Drosophilidae</taxon>
        <taxon>Drosophila</taxon>
        <taxon>Sophophora</taxon>
    </lineage>
</organism>
<feature type="compositionally biased region" description="Polar residues" evidence="4">
    <location>
        <begin position="372"/>
        <end position="381"/>
    </location>
</feature>
<feature type="compositionally biased region" description="Polar residues" evidence="4">
    <location>
        <begin position="471"/>
        <end position="487"/>
    </location>
</feature>
<feature type="compositionally biased region" description="Low complexity" evidence="4">
    <location>
        <begin position="351"/>
        <end position="371"/>
    </location>
</feature>
<dbReference type="InterPro" id="IPR030125">
    <property type="entry name" value="SPIN90/Ldb17"/>
</dbReference>
<feature type="compositionally biased region" description="Low complexity" evidence="4">
    <location>
        <begin position="201"/>
        <end position="212"/>
    </location>
</feature>
<feature type="compositionally biased region" description="Basic residues" evidence="4">
    <location>
        <begin position="1"/>
        <end position="20"/>
    </location>
</feature>
<feature type="region of interest" description="Disordered" evidence="4">
    <location>
        <begin position="347"/>
        <end position="495"/>
    </location>
</feature>
<dbReference type="Gene3D" id="2.30.30.40">
    <property type="entry name" value="SH3 Domains"/>
    <property type="match status" value="1"/>
</dbReference>
<feature type="coiled-coil region" evidence="3">
    <location>
        <begin position="614"/>
        <end position="644"/>
    </location>
</feature>
<dbReference type="Pfam" id="PF09431">
    <property type="entry name" value="SPIN90_LRD"/>
    <property type="match status" value="1"/>
</dbReference>
<feature type="compositionally biased region" description="Basic residues" evidence="4">
    <location>
        <begin position="237"/>
        <end position="249"/>
    </location>
</feature>
<evidence type="ECO:0000259" key="5">
    <source>
        <dbReference type="PROSITE" id="PS50002"/>
    </source>
</evidence>
<dbReference type="PANTHER" id="PTHR13357">
    <property type="entry name" value="SH3 ADAPTER PROTEIN SPIN90 NCK INTERACTING PROTEIN WITH SH3 DOMAIN"/>
    <property type="match status" value="1"/>
</dbReference>
<dbReference type="Pfam" id="PF00018">
    <property type="entry name" value="SH3_1"/>
    <property type="match status" value="1"/>
</dbReference>
<gene>
    <name evidence="6" type="ORF">DMAD_01556</name>
</gene>
<feature type="compositionally biased region" description="Low complexity" evidence="4">
    <location>
        <begin position="282"/>
        <end position="305"/>
    </location>
</feature>
<feature type="compositionally biased region" description="Basic and acidic residues" evidence="4">
    <location>
        <begin position="21"/>
        <end position="30"/>
    </location>
</feature>
<dbReference type="Proteomes" id="UP001500889">
    <property type="component" value="Chromosome A"/>
</dbReference>
<dbReference type="InterPro" id="IPR001452">
    <property type="entry name" value="SH3_domain"/>
</dbReference>
<name>A0AAU9G0G5_DROMD</name>
<feature type="compositionally biased region" description="Low complexity" evidence="4">
    <location>
        <begin position="389"/>
        <end position="421"/>
    </location>
</feature>
<dbReference type="CDD" id="cd11849">
    <property type="entry name" value="SH3_SPIN90"/>
    <property type="match status" value="1"/>
</dbReference>
<feature type="compositionally biased region" description="Polar residues" evidence="4">
    <location>
        <begin position="262"/>
        <end position="276"/>
    </location>
</feature>
<dbReference type="PROSITE" id="PS50002">
    <property type="entry name" value="SH3"/>
    <property type="match status" value="1"/>
</dbReference>
<dbReference type="EMBL" id="AP029266">
    <property type="protein sequence ID" value="BFG01913.1"/>
    <property type="molecule type" value="Genomic_DNA"/>
</dbReference>
<evidence type="ECO:0000256" key="2">
    <source>
        <dbReference type="PROSITE-ProRule" id="PRU00192"/>
    </source>
</evidence>
<keyword evidence="3" id="KW-0175">Coiled coil</keyword>
<protein>
    <submittedName>
        <fullName evidence="6">NCK-interacting protein with SH3 domain</fullName>
    </submittedName>
</protein>
<feature type="region of interest" description="Disordered" evidence="4">
    <location>
        <begin position="191"/>
        <end position="313"/>
    </location>
</feature>
<dbReference type="GO" id="GO:0006897">
    <property type="term" value="P:endocytosis"/>
    <property type="evidence" value="ECO:0007669"/>
    <property type="project" value="TreeGrafter"/>
</dbReference>
<evidence type="ECO:0000256" key="1">
    <source>
        <dbReference type="ARBA" id="ARBA00022443"/>
    </source>
</evidence>
<evidence type="ECO:0000256" key="3">
    <source>
        <dbReference type="SAM" id="Coils"/>
    </source>
</evidence>
<proteinExistence type="predicted"/>
<dbReference type="InterPro" id="IPR036028">
    <property type="entry name" value="SH3-like_dom_sf"/>
</dbReference>
<dbReference type="InterPro" id="IPR018556">
    <property type="entry name" value="SPIN90/Ldb17_LRD"/>
</dbReference>
<dbReference type="PANTHER" id="PTHR13357:SF1">
    <property type="entry name" value="NCK-INTERACTING PROTEIN WITH SH3 DOMAIN"/>
    <property type="match status" value="1"/>
</dbReference>
<evidence type="ECO:0000313" key="7">
    <source>
        <dbReference type="Proteomes" id="UP001500889"/>
    </source>
</evidence>
<reference evidence="6 7" key="1">
    <citation type="submission" date="2024-02" db="EMBL/GenBank/DDBJ databases">
        <title>A chromosome-level genome assembly of Drosophila madeirensis, a fruit fly species endemic to Madeira island.</title>
        <authorList>
            <person name="Tomihara K."/>
            <person name="Llopart A."/>
            <person name="Yamamoto D."/>
        </authorList>
    </citation>
    <scope>NUCLEOTIDE SEQUENCE [LARGE SCALE GENOMIC DNA]</scope>
    <source>
        <strain evidence="6 7">RF1</strain>
    </source>
</reference>
<dbReference type="SUPFAM" id="SSF50044">
    <property type="entry name" value="SH3-domain"/>
    <property type="match status" value="1"/>
</dbReference>
<dbReference type="SMART" id="SM00326">
    <property type="entry name" value="SH3"/>
    <property type="match status" value="1"/>
</dbReference>
<evidence type="ECO:0000313" key="6">
    <source>
        <dbReference type="EMBL" id="BFG01913.1"/>
    </source>
</evidence>